<name>A0A930VL72_9ACTN</name>
<dbReference type="InterPro" id="IPR009351">
    <property type="entry name" value="AlkZ-like"/>
</dbReference>
<keyword evidence="2" id="KW-1185">Reference proteome</keyword>
<dbReference type="AlphaFoldDB" id="A0A930VL72"/>
<accession>A0A930VL72</accession>
<evidence type="ECO:0000313" key="2">
    <source>
        <dbReference type="Proteomes" id="UP000660668"/>
    </source>
</evidence>
<dbReference type="GO" id="GO:0003677">
    <property type="term" value="F:DNA binding"/>
    <property type="evidence" value="ECO:0007669"/>
    <property type="project" value="UniProtKB-KW"/>
</dbReference>
<gene>
    <name evidence="1" type="ORF">ISU10_07745</name>
</gene>
<keyword evidence="1" id="KW-0238">DNA-binding</keyword>
<dbReference type="Proteomes" id="UP000660668">
    <property type="component" value="Unassembled WGS sequence"/>
</dbReference>
<reference evidence="1" key="1">
    <citation type="submission" date="2020-11" db="EMBL/GenBank/DDBJ databases">
        <title>Nocardioides cynanchi sp. nov., isolated from soil of rhizosphere of Cynanchum wilfordii.</title>
        <authorList>
            <person name="Lee J.-S."/>
            <person name="Suh M.K."/>
            <person name="Kim J.-S."/>
        </authorList>
    </citation>
    <scope>NUCLEOTIDE SEQUENCE</scope>
    <source>
        <strain evidence="1">KCTC 19276</strain>
    </source>
</reference>
<dbReference type="PANTHER" id="PTHR30528">
    <property type="entry name" value="CYTOPLASMIC PROTEIN"/>
    <property type="match status" value="1"/>
</dbReference>
<protein>
    <submittedName>
        <fullName evidence="1">Winged helix DNA-binding domain-containing protein</fullName>
    </submittedName>
</protein>
<comment type="caution">
    <text evidence="1">The sequence shown here is derived from an EMBL/GenBank/DDBJ whole genome shotgun (WGS) entry which is preliminary data.</text>
</comment>
<evidence type="ECO:0000313" key="1">
    <source>
        <dbReference type="EMBL" id="MBF4767656.1"/>
    </source>
</evidence>
<dbReference type="EMBL" id="JADKPO010000008">
    <property type="protein sequence ID" value="MBF4767656.1"/>
    <property type="molecule type" value="Genomic_DNA"/>
</dbReference>
<sequence length="345" mass="39147">MDLVRHLTLLPTEPTAPIATSYDLLCWSRLGSAYDPGELETAVEDQRLVHYLGFYRPVEDLPLHRAEAPYWPGRGTLKPWVHEVADWFAANEECRQDILSTLRAEGPLPATRLPDTCQRTWGSSGWTNNKNVQQMLWFMLQRDEVAVVSSTGREKLWDLAERVYGHAPLPDPDEALAERDRRRLRALGIARPTGPADRAEPTYVREAGEPAVIEGVRGTWRVDPSLLEGLEEFEGRTAVLSPFDRLVMDRKRLDAVFGFDYLLEMYKPREQRVWGYYALPILYGDRLVGKLDATAEREEGVLRVDAVHEDEPFTPAMTHAVDAEIEDLAGWLGVEVLRMDSPAGR</sequence>
<dbReference type="Pfam" id="PF06224">
    <property type="entry name" value="AlkZ-like"/>
    <property type="match status" value="1"/>
</dbReference>
<proteinExistence type="predicted"/>
<organism evidence="1 2">
    <name type="scientific">Nocardioides agariphilus</name>
    <dbReference type="NCBI Taxonomy" id="433664"/>
    <lineage>
        <taxon>Bacteria</taxon>
        <taxon>Bacillati</taxon>
        <taxon>Actinomycetota</taxon>
        <taxon>Actinomycetes</taxon>
        <taxon>Propionibacteriales</taxon>
        <taxon>Nocardioidaceae</taxon>
        <taxon>Nocardioides</taxon>
    </lineage>
</organism>
<dbReference type="PANTHER" id="PTHR30528:SF0">
    <property type="entry name" value="CYTOPLASMIC PROTEIN"/>
    <property type="match status" value="1"/>
</dbReference>